<proteinExistence type="inferred from homology"/>
<dbReference type="GO" id="GO:0042907">
    <property type="term" value="F:xanthine transmembrane transporter activity"/>
    <property type="evidence" value="ECO:0007669"/>
    <property type="project" value="TreeGrafter"/>
</dbReference>
<dbReference type="Proteomes" id="UP000274920">
    <property type="component" value="Unassembled WGS sequence"/>
</dbReference>
<comment type="caution">
    <text evidence="8">The sequence shown here is derived from an EMBL/GenBank/DDBJ whole genome shotgun (WGS) entry which is preliminary data.</text>
</comment>
<gene>
    <name evidence="8" type="ORF">EBB54_03525</name>
</gene>
<sequence length="458" mass="48897">MYNPEELVFNIETKSNIEISYGIEDVPRPWWKTAYFALQITLVDFTPFIWASLFVSLAGLDGTSVLPTMISASFLCMGFCTLLQATIGNRLPIVQGPSSALAASMGSAASVYGLPAIWGAVIIGGLVEGFLGLSRIMSKIRKFLPPVVIGSVVTSIGFVAARIAIQWTLSNQTPKFLILALIAFILALILKFKCKGILSQGFILITVIVVGVFGGTVTGAFNWDAVAAAPWFSMPKLFPFTGLEGQPGAMIEFLPLAFIGVFAGFIGSMFESVGDYAATCSACNEKFQVKHIDRGIMAEGFGCAATAFFGGLPCTSYTQNIGIISATGVCSRIVTMVAAVFFLLYSVCPKLAYILSGIPRSVIGSVFLITAATIMFSGIDTIVSDERTLKNTVIAGSTLSIAVMLPYHCASTFSEWASGLPSFINMLVTSPTFLSVVVGIVLNLLLNHMLKNKEEQES</sequence>
<dbReference type="InterPro" id="IPR006043">
    <property type="entry name" value="NCS2"/>
</dbReference>
<comment type="similarity">
    <text evidence="2">Belongs to the nucleobase:cation symporter-2 (NCS2) (TC 2.A.40) family.</text>
</comment>
<feature type="transmembrane region" description="Helical" evidence="7">
    <location>
        <begin position="249"/>
        <end position="270"/>
    </location>
</feature>
<dbReference type="PANTHER" id="PTHR42810">
    <property type="entry name" value="PURINE PERMEASE C1399.01C-RELATED"/>
    <property type="match status" value="1"/>
</dbReference>
<evidence type="ECO:0000256" key="3">
    <source>
        <dbReference type="ARBA" id="ARBA00022448"/>
    </source>
</evidence>
<dbReference type="AlphaFoldDB" id="A0A3R8L2K4"/>
<evidence type="ECO:0000256" key="2">
    <source>
        <dbReference type="ARBA" id="ARBA00008821"/>
    </source>
</evidence>
<keyword evidence="4 7" id="KW-0812">Transmembrane</keyword>
<dbReference type="GO" id="GO:0005886">
    <property type="term" value="C:plasma membrane"/>
    <property type="evidence" value="ECO:0007669"/>
    <property type="project" value="TreeGrafter"/>
</dbReference>
<comment type="subcellular location">
    <subcellularLocation>
        <location evidence="1">Membrane</location>
        <topology evidence="1">Multi-pass membrane protein</topology>
    </subcellularLocation>
</comment>
<feature type="transmembrane region" description="Helical" evidence="7">
    <location>
        <begin position="388"/>
        <end position="407"/>
    </location>
</feature>
<evidence type="ECO:0000313" key="9">
    <source>
        <dbReference type="Proteomes" id="UP000274920"/>
    </source>
</evidence>
<feature type="transmembrane region" description="Helical" evidence="7">
    <location>
        <begin position="321"/>
        <end position="345"/>
    </location>
</feature>
<name>A0A3R8L2K4_9FIRM</name>
<keyword evidence="5 7" id="KW-1133">Transmembrane helix</keyword>
<keyword evidence="9" id="KW-1185">Reference proteome</keyword>
<dbReference type="PANTHER" id="PTHR42810:SF2">
    <property type="entry name" value="PURINE PERMEASE C1399.01C-RELATED"/>
    <property type="match status" value="1"/>
</dbReference>
<dbReference type="Pfam" id="PF00860">
    <property type="entry name" value="Xan_ur_permease"/>
    <property type="match status" value="1"/>
</dbReference>
<feature type="transmembrane region" description="Helical" evidence="7">
    <location>
        <begin position="65"/>
        <end position="87"/>
    </location>
</feature>
<feature type="transmembrane region" description="Helical" evidence="7">
    <location>
        <begin position="202"/>
        <end position="229"/>
    </location>
</feature>
<feature type="transmembrane region" description="Helical" evidence="7">
    <location>
        <begin position="173"/>
        <end position="190"/>
    </location>
</feature>
<feature type="transmembrane region" description="Helical" evidence="7">
    <location>
        <begin position="143"/>
        <end position="167"/>
    </location>
</feature>
<protein>
    <submittedName>
        <fullName evidence="8">Xanthine permease</fullName>
    </submittedName>
</protein>
<evidence type="ECO:0000256" key="5">
    <source>
        <dbReference type="ARBA" id="ARBA00022989"/>
    </source>
</evidence>
<evidence type="ECO:0000256" key="7">
    <source>
        <dbReference type="SAM" id="Phobius"/>
    </source>
</evidence>
<feature type="transmembrane region" description="Helical" evidence="7">
    <location>
        <begin position="107"/>
        <end position="131"/>
    </location>
</feature>
<organism evidence="8 9">
    <name type="scientific">Schaedlerella arabinosiphila</name>
    <dbReference type="NCBI Taxonomy" id="2044587"/>
    <lineage>
        <taxon>Bacteria</taxon>
        <taxon>Bacillati</taxon>
        <taxon>Bacillota</taxon>
        <taxon>Clostridia</taxon>
        <taxon>Lachnospirales</taxon>
        <taxon>Lachnospiraceae</taxon>
        <taxon>Schaedlerella</taxon>
    </lineage>
</organism>
<evidence type="ECO:0000256" key="1">
    <source>
        <dbReference type="ARBA" id="ARBA00004141"/>
    </source>
</evidence>
<keyword evidence="3" id="KW-0813">Transport</keyword>
<accession>A0A3R8L2K4</accession>
<dbReference type="EMBL" id="RHJS01000002">
    <property type="protein sequence ID" value="RRK35171.1"/>
    <property type="molecule type" value="Genomic_DNA"/>
</dbReference>
<keyword evidence="6 7" id="KW-0472">Membrane</keyword>
<evidence type="ECO:0000256" key="6">
    <source>
        <dbReference type="ARBA" id="ARBA00023136"/>
    </source>
</evidence>
<feature type="transmembrane region" description="Helical" evidence="7">
    <location>
        <begin position="34"/>
        <end position="58"/>
    </location>
</feature>
<reference evidence="8" key="1">
    <citation type="submission" date="2018-10" db="EMBL/GenBank/DDBJ databases">
        <title>Schaedlerella arabinophila gen. nov. sp. nov., isolated from the mouse intestinal tract and comparative analysis with the genome of the closely related altered Schaedler flora strain ASF502.</title>
        <authorList>
            <person name="Miyake S."/>
            <person name="Soh M."/>
            <person name="Seedorf H."/>
        </authorList>
    </citation>
    <scope>NUCLEOTIDE SEQUENCE [LARGE SCALE GENOMIC DNA]</scope>
    <source>
        <strain evidence="8">DSM 106076</strain>
    </source>
</reference>
<feature type="transmembrane region" description="Helical" evidence="7">
    <location>
        <begin position="427"/>
        <end position="446"/>
    </location>
</feature>
<feature type="transmembrane region" description="Helical" evidence="7">
    <location>
        <begin position="351"/>
        <end position="376"/>
    </location>
</feature>
<evidence type="ECO:0000313" key="8">
    <source>
        <dbReference type="EMBL" id="RRK35171.1"/>
    </source>
</evidence>
<evidence type="ECO:0000256" key="4">
    <source>
        <dbReference type="ARBA" id="ARBA00022692"/>
    </source>
</evidence>